<feature type="transmembrane region" description="Helical" evidence="6">
    <location>
        <begin position="206"/>
        <end position="226"/>
    </location>
</feature>
<feature type="transmembrane region" description="Helical" evidence="6">
    <location>
        <begin position="232"/>
        <end position="250"/>
    </location>
</feature>
<feature type="transmembrane region" description="Helical" evidence="6">
    <location>
        <begin position="167"/>
        <end position="186"/>
    </location>
</feature>
<dbReference type="Pfam" id="PF07690">
    <property type="entry name" value="MFS_1"/>
    <property type="match status" value="2"/>
</dbReference>
<dbReference type="CDD" id="cd17321">
    <property type="entry name" value="MFS_MMR_MDR_like"/>
    <property type="match status" value="1"/>
</dbReference>
<organism evidence="8 9">
    <name type="scientific">Actinophytocola xinjiangensis</name>
    <dbReference type="NCBI Taxonomy" id="485602"/>
    <lineage>
        <taxon>Bacteria</taxon>
        <taxon>Bacillati</taxon>
        <taxon>Actinomycetota</taxon>
        <taxon>Actinomycetes</taxon>
        <taxon>Pseudonocardiales</taxon>
        <taxon>Pseudonocardiaceae</taxon>
    </lineage>
</organism>
<proteinExistence type="predicted"/>
<dbReference type="GO" id="GO:0022857">
    <property type="term" value="F:transmembrane transporter activity"/>
    <property type="evidence" value="ECO:0007669"/>
    <property type="project" value="InterPro"/>
</dbReference>
<feature type="transmembrane region" description="Helical" evidence="6">
    <location>
        <begin position="112"/>
        <end position="130"/>
    </location>
</feature>
<gene>
    <name evidence="8" type="ORF">BLA60_05720</name>
</gene>
<evidence type="ECO:0000256" key="2">
    <source>
        <dbReference type="ARBA" id="ARBA00022448"/>
    </source>
</evidence>
<dbReference type="PRINTS" id="PR01036">
    <property type="entry name" value="TCRTETB"/>
</dbReference>
<dbReference type="InterPro" id="IPR036259">
    <property type="entry name" value="MFS_trans_sf"/>
</dbReference>
<dbReference type="PANTHER" id="PTHR42718:SF9">
    <property type="entry name" value="MAJOR FACILITATOR SUPERFAMILY MULTIDRUG TRANSPORTER MFSC"/>
    <property type="match status" value="1"/>
</dbReference>
<dbReference type="RefSeq" id="WP_075131679.1">
    <property type="nucleotide sequence ID" value="NZ_MSIF01000002.1"/>
</dbReference>
<keyword evidence="4 6" id="KW-1133">Transmembrane helix</keyword>
<comment type="caution">
    <text evidence="8">The sequence shown here is derived from an EMBL/GenBank/DDBJ whole genome shotgun (WGS) entry which is preliminary data.</text>
</comment>
<evidence type="ECO:0000256" key="3">
    <source>
        <dbReference type="ARBA" id="ARBA00022692"/>
    </source>
</evidence>
<accession>A0A7Z1B000</accession>
<feature type="transmembrane region" description="Helical" evidence="6">
    <location>
        <begin position="137"/>
        <end position="155"/>
    </location>
</feature>
<feature type="transmembrane region" description="Helical" evidence="6">
    <location>
        <begin position="15"/>
        <end position="40"/>
    </location>
</feature>
<dbReference type="InterPro" id="IPR020846">
    <property type="entry name" value="MFS_dom"/>
</dbReference>
<dbReference type="InterPro" id="IPR011701">
    <property type="entry name" value="MFS"/>
</dbReference>
<evidence type="ECO:0000259" key="7">
    <source>
        <dbReference type="PROSITE" id="PS50850"/>
    </source>
</evidence>
<dbReference type="AlphaFoldDB" id="A0A7Z1B000"/>
<feature type="domain" description="Major facilitator superfamily (MFS) profile" evidence="7">
    <location>
        <begin position="17"/>
        <end position="454"/>
    </location>
</feature>
<dbReference type="SUPFAM" id="SSF103473">
    <property type="entry name" value="MFS general substrate transporter"/>
    <property type="match status" value="1"/>
</dbReference>
<evidence type="ECO:0000256" key="5">
    <source>
        <dbReference type="ARBA" id="ARBA00023136"/>
    </source>
</evidence>
<keyword evidence="3 6" id="KW-0812">Transmembrane</keyword>
<dbReference type="Gene3D" id="1.20.1250.20">
    <property type="entry name" value="MFS general substrate transporter like domains"/>
    <property type="match status" value="1"/>
</dbReference>
<keyword evidence="5 6" id="KW-0472">Membrane</keyword>
<keyword evidence="2" id="KW-0813">Transport</keyword>
<evidence type="ECO:0000256" key="6">
    <source>
        <dbReference type="SAM" id="Phobius"/>
    </source>
</evidence>
<evidence type="ECO:0000313" key="9">
    <source>
        <dbReference type="Proteomes" id="UP000185696"/>
    </source>
</evidence>
<dbReference type="Proteomes" id="UP000185696">
    <property type="component" value="Unassembled WGS sequence"/>
</dbReference>
<evidence type="ECO:0000313" key="8">
    <source>
        <dbReference type="EMBL" id="OLF12771.1"/>
    </source>
</evidence>
<keyword evidence="9" id="KW-1185">Reference proteome</keyword>
<feature type="transmembrane region" description="Helical" evidence="6">
    <location>
        <begin position="83"/>
        <end position="106"/>
    </location>
</feature>
<feature type="transmembrane region" description="Helical" evidence="6">
    <location>
        <begin position="333"/>
        <end position="356"/>
    </location>
</feature>
<sequence>MTTGEPVTAPAADRWGAVVAVGLTVFVTAADMTIVGVALPTLSRDFGVGPDVVQWAVLGYVLPLVALGLPAGRWADTVGKRPAFGLAVLGFGAASVLVALAGGLATMVAARVLQGVFGALISALVLATVARSVRVEVLGRAIGLVAALGPLGAAAGPPVGGLLIEAFGWPSVFLVNVPVCLLAGWLGMRSIPAGGAGLTPPRRSWLLDAGLLGAGGAALLLALQELGPPRPLPLAGVSLLVLAVVAVAVWARRPDARSATAVFADPVPRYWLLASCLGGIVSGAIGFLSPFHLADGLHTSAAVTGVALLAFPAGMVAFAPVGGFVGDRWGHHLAGLAGTAVMLAGTLTLVGAAPGWGPADVAWRLALVGAGTGILAGPCQAAVMAAAGPGREATVGATSSLTLNLGFAMGPPIGSFCWRWGGGDPADPATGYAAAAVAAALALLAILLVSRRSR</sequence>
<dbReference type="EMBL" id="MSIF01000002">
    <property type="protein sequence ID" value="OLF12771.1"/>
    <property type="molecule type" value="Genomic_DNA"/>
</dbReference>
<dbReference type="PANTHER" id="PTHR42718">
    <property type="entry name" value="MAJOR FACILITATOR SUPERFAMILY MULTIDRUG TRANSPORTER MFSC"/>
    <property type="match status" value="1"/>
</dbReference>
<dbReference type="GO" id="GO:0005886">
    <property type="term" value="C:plasma membrane"/>
    <property type="evidence" value="ECO:0007669"/>
    <property type="project" value="UniProtKB-SubCell"/>
</dbReference>
<name>A0A7Z1B000_9PSEU</name>
<feature type="transmembrane region" description="Helical" evidence="6">
    <location>
        <begin position="429"/>
        <end position="449"/>
    </location>
</feature>
<dbReference type="OrthoDB" id="9812221at2"/>
<reference evidence="8 9" key="1">
    <citation type="submission" date="2016-12" db="EMBL/GenBank/DDBJ databases">
        <title>The draft genome sequence of Actinophytocola xinjiangensis.</title>
        <authorList>
            <person name="Wang W."/>
            <person name="Yuan L."/>
        </authorList>
    </citation>
    <scope>NUCLEOTIDE SEQUENCE [LARGE SCALE GENOMIC DNA]</scope>
    <source>
        <strain evidence="8 9">CGMCC 4.4663</strain>
    </source>
</reference>
<evidence type="ECO:0000256" key="4">
    <source>
        <dbReference type="ARBA" id="ARBA00022989"/>
    </source>
</evidence>
<dbReference type="Gene3D" id="1.20.1720.10">
    <property type="entry name" value="Multidrug resistance protein D"/>
    <property type="match status" value="1"/>
</dbReference>
<feature type="transmembrane region" description="Helical" evidence="6">
    <location>
        <begin position="301"/>
        <end position="321"/>
    </location>
</feature>
<dbReference type="PROSITE" id="PS50850">
    <property type="entry name" value="MFS"/>
    <property type="match status" value="1"/>
</dbReference>
<comment type="subcellular location">
    <subcellularLocation>
        <location evidence="1">Cell membrane</location>
        <topology evidence="1">Multi-pass membrane protein</topology>
    </subcellularLocation>
</comment>
<evidence type="ECO:0000256" key="1">
    <source>
        <dbReference type="ARBA" id="ARBA00004651"/>
    </source>
</evidence>
<feature type="transmembrane region" description="Helical" evidence="6">
    <location>
        <begin position="270"/>
        <end position="289"/>
    </location>
</feature>
<protein>
    <recommendedName>
        <fullName evidence="7">Major facilitator superfamily (MFS) profile domain-containing protein</fullName>
    </recommendedName>
</protein>
<feature type="transmembrane region" description="Helical" evidence="6">
    <location>
        <begin position="52"/>
        <end position="71"/>
    </location>
</feature>